<dbReference type="EMBL" id="JARVKM010000091">
    <property type="protein sequence ID" value="KAK9770504.1"/>
    <property type="molecule type" value="Genomic_DNA"/>
</dbReference>
<organism evidence="2 3">
    <name type="scientific">Seiridium cardinale</name>
    <dbReference type="NCBI Taxonomy" id="138064"/>
    <lineage>
        <taxon>Eukaryota</taxon>
        <taxon>Fungi</taxon>
        <taxon>Dikarya</taxon>
        <taxon>Ascomycota</taxon>
        <taxon>Pezizomycotina</taxon>
        <taxon>Sordariomycetes</taxon>
        <taxon>Xylariomycetidae</taxon>
        <taxon>Amphisphaeriales</taxon>
        <taxon>Sporocadaceae</taxon>
        <taxon>Seiridium</taxon>
    </lineage>
</organism>
<reference evidence="2 3" key="1">
    <citation type="submission" date="2024-02" db="EMBL/GenBank/DDBJ databases">
        <title>First draft genome assembly of two strains of Seiridium cardinale.</title>
        <authorList>
            <person name="Emiliani G."/>
            <person name="Scali E."/>
        </authorList>
    </citation>
    <scope>NUCLEOTIDE SEQUENCE [LARGE SCALE GENOMIC DNA]</scope>
    <source>
        <strain evidence="2 3">BM-138-000479</strain>
    </source>
</reference>
<evidence type="ECO:0000256" key="1">
    <source>
        <dbReference type="SAM" id="MobiDB-lite"/>
    </source>
</evidence>
<keyword evidence="3" id="KW-1185">Reference proteome</keyword>
<name>A0ABR2X9Q2_9PEZI</name>
<feature type="region of interest" description="Disordered" evidence="1">
    <location>
        <begin position="34"/>
        <end position="167"/>
    </location>
</feature>
<gene>
    <name evidence="2" type="ORF">SCAR479_12775</name>
</gene>
<comment type="caution">
    <text evidence="2">The sequence shown here is derived from an EMBL/GenBank/DDBJ whole genome shotgun (WGS) entry which is preliminary data.</text>
</comment>
<feature type="compositionally biased region" description="Polar residues" evidence="1">
    <location>
        <begin position="52"/>
        <end position="68"/>
    </location>
</feature>
<sequence length="167" mass="17439">MLLSRPDTSALRLSEIFNLNIRPTQSYASLVVEMSDLSPSAPSQPPTDAAYETQNNPVTSTPSEQHSTSQKRDQGSTVERRDPSSAASSGQDAAASSLGRGVHGAGPGEEAKGRTQGQLDSRELEGEQIHPSGEGDVAAAVERKSGAGGGQPDLAGDLERKKAEQSR</sequence>
<evidence type="ECO:0000313" key="3">
    <source>
        <dbReference type="Proteomes" id="UP001465668"/>
    </source>
</evidence>
<dbReference type="Proteomes" id="UP001465668">
    <property type="component" value="Unassembled WGS sequence"/>
</dbReference>
<feature type="compositionally biased region" description="Basic and acidic residues" evidence="1">
    <location>
        <begin position="70"/>
        <end position="83"/>
    </location>
</feature>
<accession>A0ABR2X9Q2</accession>
<evidence type="ECO:0000313" key="2">
    <source>
        <dbReference type="EMBL" id="KAK9770504.1"/>
    </source>
</evidence>
<feature type="compositionally biased region" description="Basic and acidic residues" evidence="1">
    <location>
        <begin position="157"/>
        <end position="167"/>
    </location>
</feature>
<proteinExistence type="predicted"/>
<feature type="compositionally biased region" description="Low complexity" evidence="1">
    <location>
        <begin position="84"/>
        <end position="97"/>
    </location>
</feature>
<protein>
    <submittedName>
        <fullName evidence="2">Uncharacterized protein</fullName>
    </submittedName>
</protein>